<evidence type="ECO:0000256" key="7">
    <source>
        <dbReference type="ARBA" id="ARBA00022833"/>
    </source>
</evidence>
<dbReference type="InterPro" id="IPR018610">
    <property type="entry name" value="UVSSA"/>
</dbReference>
<organism evidence="13 14">
    <name type="scientific">Dictyocaulus viviparus</name>
    <name type="common">Bovine lungworm</name>
    <dbReference type="NCBI Taxonomy" id="29172"/>
    <lineage>
        <taxon>Eukaryota</taxon>
        <taxon>Metazoa</taxon>
        <taxon>Ecdysozoa</taxon>
        <taxon>Nematoda</taxon>
        <taxon>Chromadorea</taxon>
        <taxon>Rhabditida</taxon>
        <taxon>Rhabditina</taxon>
        <taxon>Rhabditomorpha</taxon>
        <taxon>Strongyloidea</taxon>
        <taxon>Metastrongylidae</taxon>
        <taxon>Dictyocaulus</taxon>
    </lineage>
</organism>
<dbReference type="OrthoDB" id="5594015at2759"/>
<reference evidence="13 14" key="1">
    <citation type="submission" date="2013-11" db="EMBL/GenBank/DDBJ databases">
        <title>Draft genome of the bovine lungworm Dictyocaulus viviparus.</title>
        <authorList>
            <person name="Mitreva M."/>
        </authorList>
    </citation>
    <scope>NUCLEOTIDE SEQUENCE [LARGE SCALE GENOMIC DNA]</scope>
    <source>
        <strain evidence="13 14">HannoverDv2000</strain>
    </source>
</reference>
<dbReference type="Proteomes" id="UP000053766">
    <property type="component" value="Unassembled WGS sequence"/>
</dbReference>
<feature type="region of interest" description="Disordered" evidence="11">
    <location>
        <begin position="358"/>
        <end position="377"/>
    </location>
</feature>
<accession>A0A0D8XJ85</accession>
<evidence type="ECO:0000313" key="13">
    <source>
        <dbReference type="EMBL" id="KJH43879.1"/>
    </source>
</evidence>
<dbReference type="Pfam" id="PF09740">
    <property type="entry name" value="DUF2043"/>
    <property type="match status" value="1"/>
</dbReference>
<feature type="domain" description="UV-stimulated scaffold protein A C-terminal" evidence="12">
    <location>
        <begin position="434"/>
        <end position="474"/>
    </location>
</feature>
<evidence type="ECO:0000256" key="9">
    <source>
        <dbReference type="ARBA" id="ARBA00023204"/>
    </source>
</evidence>
<dbReference type="EMBL" id="KN716519">
    <property type="protein sequence ID" value="KJH43879.1"/>
    <property type="molecule type" value="Genomic_DNA"/>
</dbReference>
<keyword evidence="5" id="KW-0227">DNA damage</keyword>
<dbReference type="GO" id="GO:0000993">
    <property type="term" value="F:RNA polymerase II complex binding"/>
    <property type="evidence" value="ECO:0007669"/>
    <property type="project" value="TreeGrafter"/>
</dbReference>
<dbReference type="InterPro" id="IPR049431">
    <property type="entry name" value="UVSSA_C"/>
</dbReference>
<dbReference type="STRING" id="29172.A0A0D8XJ85"/>
<dbReference type="Pfam" id="PF20867">
    <property type="entry name" value="UVSSA_N"/>
    <property type="match status" value="1"/>
</dbReference>
<keyword evidence="3" id="KW-0158">Chromosome</keyword>
<evidence type="ECO:0000256" key="2">
    <source>
        <dbReference type="ARBA" id="ARBA00009240"/>
    </source>
</evidence>
<evidence type="ECO:0000256" key="10">
    <source>
        <dbReference type="SAM" id="Coils"/>
    </source>
</evidence>
<dbReference type="GO" id="GO:0006283">
    <property type="term" value="P:transcription-coupled nucleotide-excision repair"/>
    <property type="evidence" value="ECO:0007669"/>
    <property type="project" value="TreeGrafter"/>
</dbReference>
<evidence type="ECO:0000313" key="14">
    <source>
        <dbReference type="Proteomes" id="UP000053766"/>
    </source>
</evidence>
<comment type="similarity">
    <text evidence="2">Belongs to the UVSSA family.</text>
</comment>
<dbReference type="PANTHER" id="PTHR28670:SF1">
    <property type="entry name" value="UV-STIMULATED SCAFFOLD PROTEIN A"/>
    <property type="match status" value="1"/>
</dbReference>
<keyword evidence="7" id="KW-0862">Zinc</keyword>
<dbReference type="GO" id="GO:0008270">
    <property type="term" value="F:zinc ion binding"/>
    <property type="evidence" value="ECO:0007669"/>
    <property type="project" value="UniProtKB-KW"/>
</dbReference>
<protein>
    <recommendedName>
        <fullName evidence="12">UV-stimulated scaffold protein A C-terminal domain-containing protein</fullName>
    </recommendedName>
</protein>
<evidence type="ECO:0000256" key="5">
    <source>
        <dbReference type="ARBA" id="ARBA00022763"/>
    </source>
</evidence>
<keyword evidence="8 10" id="KW-0175">Coiled coil</keyword>
<evidence type="ECO:0000256" key="4">
    <source>
        <dbReference type="ARBA" id="ARBA00022723"/>
    </source>
</evidence>
<evidence type="ECO:0000256" key="8">
    <source>
        <dbReference type="ARBA" id="ARBA00023054"/>
    </source>
</evidence>
<keyword evidence="9" id="KW-0234">DNA repair</keyword>
<name>A0A0D8XJ85_DICVI</name>
<dbReference type="InterPro" id="IPR049408">
    <property type="entry name" value="UVSSA_N_a-solenoid_rpt"/>
</dbReference>
<dbReference type="AlphaFoldDB" id="A0A0D8XJ85"/>
<reference evidence="14" key="2">
    <citation type="journal article" date="2016" name="Sci. Rep.">
        <title>Dictyocaulus viviparus genome, variome and transcriptome elucidate lungworm biology and support future intervention.</title>
        <authorList>
            <person name="McNulty S.N."/>
            <person name="Strube C."/>
            <person name="Rosa B.A."/>
            <person name="Martin J.C."/>
            <person name="Tyagi R."/>
            <person name="Choi Y.J."/>
            <person name="Wang Q."/>
            <person name="Hallsworth Pepin K."/>
            <person name="Zhang X."/>
            <person name="Ozersky P."/>
            <person name="Wilson R.K."/>
            <person name="Sternberg P.W."/>
            <person name="Gasser R.B."/>
            <person name="Mitreva M."/>
        </authorList>
    </citation>
    <scope>NUCLEOTIDE SEQUENCE [LARGE SCALE GENOMIC DNA]</scope>
    <source>
        <strain evidence="14">HannoverDv2000</strain>
    </source>
</reference>
<evidence type="ECO:0000256" key="3">
    <source>
        <dbReference type="ARBA" id="ARBA00022454"/>
    </source>
</evidence>
<keyword evidence="4" id="KW-0479">Metal-binding</keyword>
<proteinExistence type="inferred from homology"/>
<gene>
    <name evidence="13" type="ORF">DICVIV_10111</name>
</gene>
<keyword evidence="6" id="KW-0863">Zinc-finger</keyword>
<dbReference type="GO" id="GO:0009411">
    <property type="term" value="P:response to UV"/>
    <property type="evidence" value="ECO:0007669"/>
    <property type="project" value="InterPro"/>
</dbReference>
<evidence type="ECO:0000256" key="11">
    <source>
        <dbReference type="SAM" id="MobiDB-lite"/>
    </source>
</evidence>
<dbReference type="PANTHER" id="PTHR28670">
    <property type="entry name" value="UV-STIMULATED SCAFFOLD PROTEIN A"/>
    <property type="match status" value="1"/>
</dbReference>
<sequence length="502" mass="57619">MSNDTLRLLRSATAKLIDEALNNRNFVATDSRNFKVLKNTVRNNEEFIPEYVNHLIILLKRSKSERRLALLSLFDYFFNRSHKFRENTIMILQELLLLVCEIDPLHHPLPGPPTQAHNLKSYAIKTIKTWHEKFGPAYEKLDYVADFLRGSKAVDFNTASAELLAERKRKAEEEQKTAERMQQIVLNVRRKIDVAKIDIERTIASAETALSILVPVFGVDYDINVEKNCDNSQNLSSTETCSTKQAAHGYTYADTISVVLPSLMPEISVSDDNETLIESLRDSKVMLDTYRKSIVRCGLNAVNNSSAFDEICELKNYSWQSKINGAPHVELLMRDLTSIKVKIDQQCQKINELKLKPKRRSCKGTQSSDSEESDLELVPEKEVEDFGSFDDVPQHIIDRVKQLENEVVDQPCCSKSLTNDGSVPAADANQSKLRIPVVSFGLDLKYWGERRTHVQVPRNDDDCHRLWRASEEDDRLFILYCTSNLFLIRYTVYEYPLRYIQS</sequence>
<evidence type="ECO:0000256" key="6">
    <source>
        <dbReference type="ARBA" id="ARBA00022771"/>
    </source>
</evidence>
<keyword evidence="14" id="KW-1185">Reference proteome</keyword>
<dbReference type="GO" id="GO:0005694">
    <property type="term" value="C:chromosome"/>
    <property type="evidence" value="ECO:0007669"/>
    <property type="project" value="UniProtKB-SubCell"/>
</dbReference>
<comment type="subcellular location">
    <subcellularLocation>
        <location evidence="1">Chromosome</location>
    </subcellularLocation>
</comment>
<feature type="coiled-coil region" evidence="10">
    <location>
        <begin position="161"/>
        <end position="191"/>
    </location>
</feature>
<evidence type="ECO:0000256" key="1">
    <source>
        <dbReference type="ARBA" id="ARBA00004286"/>
    </source>
</evidence>
<evidence type="ECO:0000259" key="12">
    <source>
        <dbReference type="Pfam" id="PF09740"/>
    </source>
</evidence>